<dbReference type="STRING" id="34059.A9308_02740"/>
<feature type="compositionally biased region" description="Low complexity" evidence="2">
    <location>
        <begin position="77"/>
        <end position="90"/>
    </location>
</feature>
<evidence type="ECO:0000313" key="4">
    <source>
        <dbReference type="EMBL" id="OBX80852.1"/>
    </source>
</evidence>
<dbReference type="RefSeq" id="WP_067234481.1">
    <property type="nucleotide sequence ID" value="NZ_CP171125.1"/>
</dbReference>
<feature type="region of interest" description="Disordered" evidence="2">
    <location>
        <begin position="148"/>
        <end position="169"/>
    </location>
</feature>
<feature type="compositionally biased region" description="Polar residues" evidence="2">
    <location>
        <begin position="160"/>
        <end position="169"/>
    </location>
</feature>
<feature type="region of interest" description="Disordered" evidence="2">
    <location>
        <begin position="213"/>
        <end position="257"/>
    </location>
</feature>
<feature type="coiled-coil region" evidence="1">
    <location>
        <begin position="304"/>
        <end position="352"/>
    </location>
</feature>
<feature type="compositionally biased region" description="Polar residues" evidence="2">
    <location>
        <begin position="12"/>
        <end position="41"/>
    </location>
</feature>
<feature type="transmembrane region" description="Helical" evidence="3">
    <location>
        <begin position="189"/>
        <end position="206"/>
    </location>
</feature>
<keyword evidence="3" id="KW-0812">Transmembrane</keyword>
<feature type="compositionally biased region" description="Basic and acidic residues" evidence="2">
    <location>
        <begin position="64"/>
        <end position="76"/>
    </location>
</feature>
<dbReference type="AlphaFoldDB" id="A0A1B8QFU7"/>
<evidence type="ECO:0000256" key="2">
    <source>
        <dbReference type="SAM" id="MobiDB-lite"/>
    </source>
</evidence>
<reference evidence="4 5" key="1">
    <citation type="submission" date="2016-06" db="EMBL/GenBank/DDBJ databases">
        <title>Draft genome of Moraxella atlantae CCUG 66109.</title>
        <authorList>
            <person name="Salva-Serra F."/>
            <person name="Engstrom-Jakobsson H."/>
            <person name="Thorell K."/>
            <person name="Gonzales-Siles L."/>
            <person name="Karlsson R."/>
            <person name="Boulund F."/>
            <person name="Engstrand L."/>
            <person name="Kristiansson E."/>
            <person name="Moore E."/>
        </authorList>
    </citation>
    <scope>NUCLEOTIDE SEQUENCE [LARGE SCALE GENOMIC DNA]</scope>
    <source>
        <strain evidence="4 5">CCUG 66109</strain>
    </source>
</reference>
<gene>
    <name evidence="4" type="ORF">A9308_02740</name>
</gene>
<dbReference type="EMBL" id="LZMZ01000003">
    <property type="protein sequence ID" value="OBX80852.1"/>
    <property type="molecule type" value="Genomic_DNA"/>
</dbReference>
<dbReference type="OrthoDB" id="6712757at2"/>
<sequence>MKWLKQKKKPSSPAQVLSSTPNTDTKTVLSSTQTQPSAAHSSQDDRAADHLRKDAPAEQMAADIAKDLEFKNHESADSCAPTSPSAAASAKRQDSLPQTGTNPKAAPINKKSPFDLSNIARTKARSADVQSHTTKTFDAATSNSQLTSARFGLGKRQKTSAEPTVSTTQTNIQRKALTKIGGQSNTNSALYVLSLLLVIAGLWYWFNREPSQAPAEPTTVASVPAAPAASNAMAQAHDSTDSTKTTDSTETGAAATASAPVQTMIVPRAAEQVPQVANGINLITPEEILAPELPQDPALAKEELDRLDEQSSQLADQQAMMNEQLDMMHELSSKKAERIQLLEQRIAELERQQAAPKSAP</sequence>
<protein>
    <submittedName>
        <fullName evidence="4">Uncharacterized protein</fullName>
    </submittedName>
</protein>
<name>A0A1B8QFU7_9GAMM</name>
<comment type="caution">
    <text evidence="4">The sequence shown here is derived from an EMBL/GenBank/DDBJ whole genome shotgun (WGS) entry which is preliminary data.</text>
</comment>
<organism evidence="4 5">
    <name type="scientific">Faucicola atlantae</name>
    <dbReference type="NCBI Taxonomy" id="34059"/>
    <lineage>
        <taxon>Bacteria</taxon>
        <taxon>Pseudomonadati</taxon>
        <taxon>Pseudomonadota</taxon>
        <taxon>Gammaproteobacteria</taxon>
        <taxon>Moraxellales</taxon>
        <taxon>Moraxellaceae</taxon>
        <taxon>Faucicola</taxon>
    </lineage>
</organism>
<feature type="compositionally biased region" description="Basic and acidic residues" evidence="2">
    <location>
        <begin position="42"/>
        <end position="56"/>
    </location>
</feature>
<dbReference type="Proteomes" id="UP000092508">
    <property type="component" value="Unassembled WGS sequence"/>
</dbReference>
<feature type="region of interest" description="Disordered" evidence="2">
    <location>
        <begin position="1"/>
        <end position="116"/>
    </location>
</feature>
<proteinExistence type="predicted"/>
<evidence type="ECO:0000256" key="3">
    <source>
        <dbReference type="SAM" id="Phobius"/>
    </source>
</evidence>
<feature type="compositionally biased region" description="Basic residues" evidence="2">
    <location>
        <begin position="1"/>
        <end position="10"/>
    </location>
</feature>
<keyword evidence="3" id="KW-1133">Transmembrane helix</keyword>
<evidence type="ECO:0000256" key="1">
    <source>
        <dbReference type="SAM" id="Coils"/>
    </source>
</evidence>
<evidence type="ECO:0000313" key="5">
    <source>
        <dbReference type="Proteomes" id="UP000092508"/>
    </source>
</evidence>
<keyword evidence="3" id="KW-0472">Membrane</keyword>
<keyword evidence="1" id="KW-0175">Coiled coil</keyword>
<accession>A0A1B8QFU7</accession>